<evidence type="ECO:0000256" key="8">
    <source>
        <dbReference type="ARBA" id="ARBA00022989"/>
    </source>
</evidence>
<evidence type="ECO:0000259" key="14">
    <source>
        <dbReference type="PROSITE" id="PS50885"/>
    </source>
</evidence>
<dbReference type="InterPro" id="IPR003594">
    <property type="entry name" value="HATPase_dom"/>
</dbReference>
<evidence type="ECO:0000256" key="10">
    <source>
        <dbReference type="ARBA" id="ARBA00023136"/>
    </source>
</evidence>
<reference evidence="15 16" key="1">
    <citation type="submission" date="2023-03" db="EMBL/GenBank/DDBJ databases">
        <title>Diaphorobacter basophil sp. nov., isolated from a sewage-treatment plant.</title>
        <authorList>
            <person name="Yang K."/>
        </authorList>
    </citation>
    <scope>NUCLEOTIDE SEQUENCE [LARGE SCALE GENOMIC DNA]</scope>
    <source>
        <strain evidence="15 16">Y-1</strain>
    </source>
</reference>
<dbReference type="EC" id="2.7.13.3" evidence="3"/>
<evidence type="ECO:0000256" key="12">
    <source>
        <dbReference type="SAM" id="Phobius"/>
    </source>
</evidence>
<dbReference type="Gene3D" id="1.10.287.130">
    <property type="match status" value="1"/>
</dbReference>
<feature type="coiled-coil region" evidence="11">
    <location>
        <begin position="44"/>
        <end position="71"/>
    </location>
</feature>
<dbReference type="SUPFAM" id="SSF47384">
    <property type="entry name" value="Homodimeric domain of signal transducing histidine kinase"/>
    <property type="match status" value="1"/>
</dbReference>
<keyword evidence="8 12" id="KW-1133">Transmembrane helix</keyword>
<dbReference type="InterPro" id="IPR036890">
    <property type="entry name" value="HATPase_C_sf"/>
</dbReference>
<dbReference type="GO" id="GO:0016301">
    <property type="term" value="F:kinase activity"/>
    <property type="evidence" value="ECO:0007669"/>
    <property type="project" value="UniProtKB-KW"/>
</dbReference>
<evidence type="ECO:0000256" key="6">
    <source>
        <dbReference type="ARBA" id="ARBA00022692"/>
    </source>
</evidence>
<evidence type="ECO:0000256" key="1">
    <source>
        <dbReference type="ARBA" id="ARBA00000085"/>
    </source>
</evidence>
<dbReference type="Gene3D" id="6.10.340.10">
    <property type="match status" value="1"/>
</dbReference>
<accession>A0ABZ0J610</accession>
<evidence type="ECO:0000256" key="3">
    <source>
        <dbReference type="ARBA" id="ARBA00012438"/>
    </source>
</evidence>
<organism evidence="15 16">
    <name type="scientific">Diaphorobacter limosus</name>
    <dbReference type="NCBI Taxonomy" id="3036128"/>
    <lineage>
        <taxon>Bacteria</taxon>
        <taxon>Pseudomonadati</taxon>
        <taxon>Pseudomonadota</taxon>
        <taxon>Betaproteobacteria</taxon>
        <taxon>Burkholderiales</taxon>
        <taxon>Comamonadaceae</taxon>
        <taxon>Diaphorobacter</taxon>
    </lineage>
</organism>
<keyword evidence="9" id="KW-0902">Two-component regulatory system</keyword>
<dbReference type="SMART" id="SM00387">
    <property type="entry name" value="HATPase_c"/>
    <property type="match status" value="1"/>
</dbReference>
<keyword evidence="4" id="KW-0597">Phosphoprotein</keyword>
<dbReference type="InterPro" id="IPR004358">
    <property type="entry name" value="Sig_transdc_His_kin-like_C"/>
</dbReference>
<evidence type="ECO:0000256" key="11">
    <source>
        <dbReference type="SAM" id="Coils"/>
    </source>
</evidence>
<dbReference type="InterPro" id="IPR003660">
    <property type="entry name" value="HAMP_dom"/>
</dbReference>
<evidence type="ECO:0000313" key="15">
    <source>
        <dbReference type="EMBL" id="WOO32927.1"/>
    </source>
</evidence>
<keyword evidence="10 12" id="KW-0472">Membrane</keyword>
<dbReference type="PANTHER" id="PTHR45436">
    <property type="entry name" value="SENSOR HISTIDINE KINASE YKOH"/>
    <property type="match status" value="1"/>
</dbReference>
<keyword evidence="5" id="KW-0808">Transferase</keyword>
<feature type="domain" description="Histidine kinase" evidence="13">
    <location>
        <begin position="252"/>
        <end position="468"/>
    </location>
</feature>
<keyword evidence="16" id="KW-1185">Reference proteome</keyword>
<evidence type="ECO:0000313" key="16">
    <source>
        <dbReference type="Proteomes" id="UP001303211"/>
    </source>
</evidence>
<feature type="domain" description="HAMP" evidence="14">
    <location>
        <begin position="190"/>
        <end position="244"/>
    </location>
</feature>
<keyword evidence="11" id="KW-0175">Coiled coil</keyword>
<dbReference type="PROSITE" id="PS50109">
    <property type="entry name" value="HIS_KIN"/>
    <property type="match status" value="1"/>
</dbReference>
<sequence>MNRTDAPRAAQPLRLWRSAGLRLAALFGFLVLLTMLTTLALVYLQVSTVLHRNLERQLQQAQQRLALQYAHEGPQATAQAIGHMLQDGRDTDLELVLLTTPDGRFLAGNLAVQALPPLALIGASAHPVALGSQGITAQLLAHRLPDGAMLVLGHDLRELRDIESTLATASLIAGLFALSLALVSTWFFRRELGRSVDALHQTMARIAGGQLHERVPAQAARDDEFARLEQDFNHMLDRIEQLMAGVTHVSDAIAHNLRTPLTRLRLRLQHAHDGAADAAALRAALGSAMHDIDDLSRVLDKLLSIAQAESGTRRAPFTPQAWGEIGADVVELYEDLAEHEGVTLTWECTHPAPLLGDRSLLAGALVNVVDNAIKYGGRGASVRVQSRSARDADGAACSEIWVQDDGPGAPPEALATLGERFLRLRPELPGHGLGLASVRAVMQLHGGSMRLEPARPGLRVALRLPQHTP</sequence>
<evidence type="ECO:0000256" key="2">
    <source>
        <dbReference type="ARBA" id="ARBA00004370"/>
    </source>
</evidence>
<dbReference type="InterPro" id="IPR036097">
    <property type="entry name" value="HisK_dim/P_sf"/>
</dbReference>
<evidence type="ECO:0000259" key="13">
    <source>
        <dbReference type="PROSITE" id="PS50109"/>
    </source>
</evidence>
<dbReference type="CDD" id="cd06225">
    <property type="entry name" value="HAMP"/>
    <property type="match status" value="1"/>
</dbReference>
<dbReference type="EMBL" id="CP136921">
    <property type="protein sequence ID" value="WOO32927.1"/>
    <property type="molecule type" value="Genomic_DNA"/>
</dbReference>
<evidence type="ECO:0000256" key="5">
    <source>
        <dbReference type="ARBA" id="ARBA00022679"/>
    </source>
</evidence>
<dbReference type="PANTHER" id="PTHR45436:SF8">
    <property type="entry name" value="HISTIDINE KINASE"/>
    <property type="match status" value="1"/>
</dbReference>
<dbReference type="InterPro" id="IPR005467">
    <property type="entry name" value="His_kinase_dom"/>
</dbReference>
<evidence type="ECO:0000256" key="4">
    <source>
        <dbReference type="ARBA" id="ARBA00022553"/>
    </source>
</evidence>
<protein>
    <recommendedName>
        <fullName evidence="3">histidine kinase</fullName>
        <ecNumber evidence="3">2.7.13.3</ecNumber>
    </recommendedName>
</protein>
<dbReference type="Pfam" id="PF00672">
    <property type="entry name" value="HAMP"/>
    <property type="match status" value="1"/>
</dbReference>
<dbReference type="Gene3D" id="3.30.565.10">
    <property type="entry name" value="Histidine kinase-like ATPase, C-terminal domain"/>
    <property type="match status" value="1"/>
</dbReference>
<feature type="transmembrane region" description="Helical" evidence="12">
    <location>
        <begin position="166"/>
        <end position="188"/>
    </location>
</feature>
<dbReference type="PROSITE" id="PS50885">
    <property type="entry name" value="HAMP"/>
    <property type="match status" value="1"/>
</dbReference>
<feature type="transmembrane region" description="Helical" evidence="12">
    <location>
        <begin position="21"/>
        <end position="44"/>
    </location>
</feature>
<dbReference type="Proteomes" id="UP001303211">
    <property type="component" value="Chromosome"/>
</dbReference>
<dbReference type="SUPFAM" id="SSF55874">
    <property type="entry name" value="ATPase domain of HSP90 chaperone/DNA topoisomerase II/histidine kinase"/>
    <property type="match status" value="1"/>
</dbReference>
<dbReference type="SUPFAM" id="SSF158472">
    <property type="entry name" value="HAMP domain-like"/>
    <property type="match status" value="1"/>
</dbReference>
<comment type="catalytic activity">
    <reaction evidence="1">
        <text>ATP + protein L-histidine = ADP + protein N-phospho-L-histidine.</text>
        <dbReference type="EC" id="2.7.13.3"/>
    </reaction>
</comment>
<gene>
    <name evidence="15" type="ORF">P4826_02045</name>
</gene>
<comment type="subcellular location">
    <subcellularLocation>
        <location evidence="2">Membrane</location>
    </subcellularLocation>
</comment>
<dbReference type="SMART" id="SM00304">
    <property type="entry name" value="HAMP"/>
    <property type="match status" value="1"/>
</dbReference>
<dbReference type="InterPro" id="IPR003661">
    <property type="entry name" value="HisK_dim/P_dom"/>
</dbReference>
<proteinExistence type="predicted"/>
<dbReference type="Pfam" id="PF02518">
    <property type="entry name" value="HATPase_c"/>
    <property type="match status" value="1"/>
</dbReference>
<keyword evidence="6 12" id="KW-0812">Transmembrane</keyword>
<evidence type="ECO:0000256" key="9">
    <source>
        <dbReference type="ARBA" id="ARBA00023012"/>
    </source>
</evidence>
<dbReference type="SMART" id="SM00388">
    <property type="entry name" value="HisKA"/>
    <property type="match status" value="1"/>
</dbReference>
<evidence type="ECO:0000256" key="7">
    <source>
        <dbReference type="ARBA" id="ARBA00022777"/>
    </source>
</evidence>
<name>A0ABZ0J610_9BURK</name>
<dbReference type="RefSeq" id="WP_317702344.1">
    <property type="nucleotide sequence ID" value="NZ_CP136921.1"/>
</dbReference>
<keyword evidence="7 15" id="KW-0418">Kinase</keyword>
<dbReference type="PRINTS" id="PR00344">
    <property type="entry name" value="BCTRLSENSOR"/>
</dbReference>
<dbReference type="InterPro" id="IPR050428">
    <property type="entry name" value="TCS_sensor_his_kinase"/>
</dbReference>